<feature type="region of interest" description="Disordered" evidence="5">
    <location>
        <begin position="405"/>
        <end position="432"/>
    </location>
</feature>
<dbReference type="AlphaFoldDB" id="A0A0D2GS19"/>
<dbReference type="STRING" id="1442371.A0A0D2GS19"/>
<dbReference type="VEuPathDB" id="FungiDB:Z520_12051"/>
<evidence type="ECO:0000256" key="1">
    <source>
        <dbReference type="ARBA" id="ARBA00022801"/>
    </source>
</evidence>
<evidence type="ECO:0000313" key="8">
    <source>
        <dbReference type="Proteomes" id="UP000053411"/>
    </source>
</evidence>
<dbReference type="GO" id="GO:0047499">
    <property type="term" value="F:calcium-independent phospholipase A2 activity"/>
    <property type="evidence" value="ECO:0007669"/>
    <property type="project" value="TreeGrafter"/>
</dbReference>
<gene>
    <name evidence="7" type="ORF">Z520_12051</name>
</gene>
<dbReference type="OrthoDB" id="1658288at2759"/>
<dbReference type="Pfam" id="PF01734">
    <property type="entry name" value="Patatin"/>
    <property type="match status" value="1"/>
</dbReference>
<keyword evidence="1 4" id="KW-0378">Hydrolase</keyword>
<dbReference type="SUPFAM" id="SSF52151">
    <property type="entry name" value="FabD/lysophospholipase-like"/>
    <property type="match status" value="1"/>
</dbReference>
<organism evidence="7 8">
    <name type="scientific">Fonsecaea multimorphosa CBS 102226</name>
    <dbReference type="NCBI Taxonomy" id="1442371"/>
    <lineage>
        <taxon>Eukaryota</taxon>
        <taxon>Fungi</taxon>
        <taxon>Dikarya</taxon>
        <taxon>Ascomycota</taxon>
        <taxon>Pezizomycotina</taxon>
        <taxon>Eurotiomycetes</taxon>
        <taxon>Chaetothyriomycetidae</taxon>
        <taxon>Chaetothyriales</taxon>
        <taxon>Herpotrichiellaceae</taxon>
        <taxon>Fonsecaea</taxon>
    </lineage>
</organism>
<evidence type="ECO:0000256" key="4">
    <source>
        <dbReference type="PROSITE-ProRule" id="PRU01161"/>
    </source>
</evidence>
<dbReference type="InterPro" id="IPR016035">
    <property type="entry name" value="Acyl_Trfase/lysoPLipase"/>
</dbReference>
<evidence type="ECO:0000256" key="5">
    <source>
        <dbReference type="SAM" id="MobiDB-lite"/>
    </source>
</evidence>
<evidence type="ECO:0000259" key="6">
    <source>
        <dbReference type="PROSITE" id="PS51635"/>
    </source>
</evidence>
<dbReference type="RefSeq" id="XP_016626428.1">
    <property type="nucleotide sequence ID" value="XM_016782538.1"/>
</dbReference>
<feature type="short sequence motif" description="DGA/G" evidence="4">
    <location>
        <begin position="203"/>
        <end position="205"/>
    </location>
</feature>
<feature type="domain" description="PNPLA" evidence="6">
    <location>
        <begin position="5"/>
        <end position="217"/>
    </location>
</feature>
<keyword evidence="8" id="KW-1185">Reference proteome</keyword>
<dbReference type="GO" id="GO:0019369">
    <property type="term" value="P:arachidonate metabolic process"/>
    <property type="evidence" value="ECO:0007669"/>
    <property type="project" value="TreeGrafter"/>
</dbReference>
<reference evidence="7 8" key="1">
    <citation type="submission" date="2015-01" db="EMBL/GenBank/DDBJ databases">
        <title>The Genome Sequence of Fonsecaea multimorphosa CBS 102226.</title>
        <authorList>
            <consortium name="The Broad Institute Genomics Platform"/>
            <person name="Cuomo C."/>
            <person name="de Hoog S."/>
            <person name="Gorbushina A."/>
            <person name="Stielow B."/>
            <person name="Teixiera M."/>
            <person name="Abouelleil A."/>
            <person name="Chapman S.B."/>
            <person name="Priest M."/>
            <person name="Young S.K."/>
            <person name="Wortman J."/>
            <person name="Nusbaum C."/>
            <person name="Birren B."/>
        </authorList>
    </citation>
    <scope>NUCLEOTIDE SEQUENCE [LARGE SCALE GENOMIC DNA]</scope>
    <source>
        <strain evidence="7 8">CBS 102226</strain>
    </source>
</reference>
<dbReference type="PANTHER" id="PTHR24185">
    <property type="entry name" value="CALCIUM-INDEPENDENT PHOSPHOLIPASE A2-GAMMA"/>
    <property type="match status" value="1"/>
</dbReference>
<protein>
    <recommendedName>
        <fullName evidence="6">PNPLA domain-containing protein</fullName>
    </recommendedName>
</protein>
<dbReference type="Gene3D" id="3.40.1090.10">
    <property type="entry name" value="Cytosolic phospholipase A2 catalytic domain"/>
    <property type="match status" value="1"/>
</dbReference>
<accession>A0A0D2GS19</accession>
<feature type="active site" description="Nucleophile" evidence="4">
    <location>
        <position position="58"/>
    </location>
</feature>
<sequence>MGLTVSSDGGGVRGLSSLLILRYLLVLVTQVLVENGKLPAGHRMVKPQDLFDIAVGTSTGGLIVLMMAKLDMSLDECIEQYKKLSRDIFAKQRPILKRVFGSDLSKYSGKRLETAVEDLLKSSNQPVDLEMRSATQQNNMRGTVLCHEMPLRNDVFFCTDECQGPYRHHMLRHDLKVRHAARATSAAPSYFEEMIIEERAFVDGGYGKTNNPSWESRIHYEANHEVATTRQLVMINIGTGTLPQNADIPRLQKHPWWTRLLPKSLVTMSHLLADLVKMATNSEDVASQLEYLSEDNPERLFYKRFSADTGIHDIKLDDWQAVVGANGPSVIETRTEAYLNDAAVRSKLRQAATKLAEVYVQRQEHVDAPSSTNEVNIQEDINVSVVSVVPIPLNVAHAVPSLVTGSELTRSPGPSPPRTPDVQIGQGSTGQPVDVAQNKEILQGQGGQFEQTIPGHGNCDAPTSPPISITV</sequence>
<dbReference type="GeneID" id="27717797"/>
<evidence type="ECO:0000256" key="2">
    <source>
        <dbReference type="ARBA" id="ARBA00022963"/>
    </source>
</evidence>
<dbReference type="PROSITE" id="PS51635">
    <property type="entry name" value="PNPLA"/>
    <property type="match status" value="1"/>
</dbReference>
<keyword evidence="3 4" id="KW-0443">Lipid metabolism</keyword>
<evidence type="ECO:0000313" key="7">
    <source>
        <dbReference type="EMBL" id="KIX92305.1"/>
    </source>
</evidence>
<dbReference type="EMBL" id="KN848107">
    <property type="protein sequence ID" value="KIX92305.1"/>
    <property type="molecule type" value="Genomic_DNA"/>
</dbReference>
<dbReference type="GO" id="GO:0016042">
    <property type="term" value="P:lipid catabolic process"/>
    <property type="evidence" value="ECO:0007669"/>
    <property type="project" value="UniProtKB-UniRule"/>
</dbReference>
<dbReference type="GO" id="GO:0016020">
    <property type="term" value="C:membrane"/>
    <property type="evidence" value="ECO:0007669"/>
    <property type="project" value="TreeGrafter"/>
</dbReference>
<dbReference type="Proteomes" id="UP000053411">
    <property type="component" value="Unassembled WGS sequence"/>
</dbReference>
<feature type="short sequence motif" description="GXGXXG" evidence="4">
    <location>
        <begin position="9"/>
        <end position="14"/>
    </location>
</feature>
<proteinExistence type="predicted"/>
<feature type="active site" description="Proton acceptor" evidence="4">
    <location>
        <position position="203"/>
    </location>
</feature>
<dbReference type="GO" id="GO:0046486">
    <property type="term" value="P:glycerolipid metabolic process"/>
    <property type="evidence" value="ECO:0007669"/>
    <property type="project" value="UniProtKB-ARBA"/>
</dbReference>
<keyword evidence="2 4" id="KW-0442">Lipid degradation</keyword>
<name>A0A0D2GS19_9EURO</name>
<dbReference type="PANTHER" id="PTHR24185:SF1">
    <property type="entry name" value="CALCIUM-INDEPENDENT PHOSPHOLIPASE A2-GAMMA"/>
    <property type="match status" value="1"/>
</dbReference>
<dbReference type="InterPro" id="IPR002641">
    <property type="entry name" value="PNPLA_dom"/>
</dbReference>
<evidence type="ECO:0000256" key="3">
    <source>
        <dbReference type="ARBA" id="ARBA00023098"/>
    </source>
</evidence>
<feature type="short sequence motif" description="GXSXG" evidence="4">
    <location>
        <begin position="56"/>
        <end position="60"/>
    </location>
</feature>